<dbReference type="KEGG" id="csur:N24_2534"/>
<dbReference type="Proteomes" id="UP000218244">
    <property type="component" value="Chromosome"/>
</dbReference>
<dbReference type="AlphaFoldDB" id="A0A160PSS9"/>
<evidence type="ECO:0008006" key="3">
    <source>
        <dbReference type="Google" id="ProtNLM"/>
    </source>
</evidence>
<evidence type="ECO:0000313" key="2">
    <source>
        <dbReference type="Proteomes" id="UP000218244"/>
    </source>
</evidence>
<protein>
    <recommendedName>
        <fullName evidence="3">DUF4440 domain-containing protein</fullName>
    </recommendedName>
</protein>
<accession>A0A160PSS9</accession>
<proteinExistence type="predicted"/>
<gene>
    <name evidence="1" type="ORF">N24_2534</name>
</gene>
<keyword evidence="2" id="KW-1185">Reference proteome</keyword>
<sequence>MPALIEFPEHAIAVTDSNQTEEFFAGAFGQYEGVTVAEAVVEVVAATRHSIWADVTWNHHGGAPVERKMYQLVRTGDDWKIAVLTPLDT</sequence>
<dbReference type="EMBL" id="AP017369">
    <property type="protein sequence ID" value="BAU96796.1"/>
    <property type="molecule type" value="Genomic_DNA"/>
</dbReference>
<evidence type="ECO:0000313" key="1">
    <source>
        <dbReference type="EMBL" id="BAU96796.1"/>
    </source>
</evidence>
<name>A0A160PSS9_9CORY</name>
<dbReference type="RefSeq" id="WP_096457817.1">
    <property type="nucleotide sequence ID" value="NZ_AP017369.1"/>
</dbReference>
<reference evidence="1 2" key="1">
    <citation type="submission" date="2016-02" db="EMBL/GenBank/DDBJ databases">
        <title>Corynebacterium glutamicum N24 whole genome sequencing project.</title>
        <authorList>
            <person name="Matsutani M."/>
            <person name="Nangtapong N."/>
            <person name="Yakushi T."/>
            <person name="Matsushita K."/>
        </authorList>
    </citation>
    <scope>NUCLEOTIDE SEQUENCE [LARGE SCALE GENOMIC DNA]</scope>
    <source>
        <strain evidence="1 2">N24</strain>
    </source>
</reference>
<dbReference type="InterPro" id="IPR032710">
    <property type="entry name" value="NTF2-like_dom_sf"/>
</dbReference>
<dbReference type="SUPFAM" id="SSF54427">
    <property type="entry name" value="NTF2-like"/>
    <property type="match status" value="1"/>
</dbReference>
<organism evidence="1 2">
    <name type="scientific">Corynebacterium suranareeae</name>
    <dbReference type="NCBI Taxonomy" id="2506452"/>
    <lineage>
        <taxon>Bacteria</taxon>
        <taxon>Bacillati</taxon>
        <taxon>Actinomycetota</taxon>
        <taxon>Actinomycetes</taxon>
        <taxon>Mycobacteriales</taxon>
        <taxon>Corynebacteriaceae</taxon>
        <taxon>Corynebacterium</taxon>
    </lineage>
</organism>